<dbReference type="Proteomes" id="UP000324222">
    <property type="component" value="Unassembled WGS sequence"/>
</dbReference>
<accession>A0A5B7JHZ1</accession>
<protein>
    <submittedName>
        <fullName evidence="1">Calcium-dependent secretion activator</fullName>
    </submittedName>
</protein>
<evidence type="ECO:0000313" key="2">
    <source>
        <dbReference type="Proteomes" id="UP000324222"/>
    </source>
</evidence>
<sequence length="133" mass="15257">MAKCFKAVRGGIRTYERTSARSHVHHLIHYATTSEPLAWSSWWCFIVSQATLLSFLKGELQIAADEAFINAVQSYYEIFLKNERLASMVTSGACSQHDLREVFKHNVEKRVSSVVPYNVLDTNYTRRMLPLKS</sequence>
<dbReference type="GO" id="GO:1990504">
    <property type="term" value="P:dense core granule exocytosis"/>
    <property type="evidence" value="ECO:0007669"/>
    <property type="project" value="InterPro"/>
</dbReference>
<dbReference type="GO" id="GO:0016079">
    <property type="term" value="P:synaptic vesicle exocytosis"/>
    <property type="evidence" value="ECO:0007669"/>
    <property type="project" value="InterPro"/>
</dbReference>
<keyword evidence="2" id="KW-1185">Reference proteome</keyword>
<reference evidence="1 2" key="1">
    <citation type="submission" date="2019-05" db="EMBL/GenBank/DDBJ databases">
        <title>Another draft genome of Portunus trituberculatus and its Hox gene families provides insights of decapod evolution.</title>
        <authorList>
            <person name="Jeong J.-H."/>
            <person name="Song I."/>
            <person name="Kim S."/>
            <person name="Choi T."/>
            <person name="Kim D."/>
            <person name="Ryu S."/>
            <person name="Kim W."/>
        </authorList>
    </citation>
    <scope>NUCLEOTIDE SEQUENCE [LARGE SCALE GENOMIC DNA]</scope>
    <source>
        <tissue evidence="1">Muscle</tissue>
    </source>
</reference>
<dbReference type="PANTHER" id="PTHR12166">
    <property type="entry name" value="CALCIUM-DEPENDENT SECRETION ACTIVATOR"/>
    <property type="match status" value="1"/>
</dbReference>
<dbReference type="GO" id="GO:0098793">
    <property type="term" value="C:presynapse"/>
    <property type="evidence" value="ECO:0007669"/>
    <property type="project" value="GOC"/>
</dbReference>
<comment type="caution">
    <text evidence="1">The sequence shown here is derived from an EMBL/GenBank/DDBJ whole genome shotgun (WGS) entry which is preliminary data.</text>
</comment>
<dbReference type="EMBL" id="VSRR010097639">
    <property type="protein sequence ID" value="MPC94205.1"/>
    <property type="molecule type" value="Genomic_DNA"/>
</dbReference>
<evidence type="ECO:0000313" key="1">
    <source>
        <dbReference type="EMBL" id="MPC94205.1"/>
    </source>
</evidence>
<dbReference type="OrthoDB" id="10063282at2759"/>
<gene>
    <name evidence="1" type="primary">Cadps_4</name>
    <name evidence="1" type="ORF">E2C01_089361</name>
</gene>
<dbReference type="InterPro" id="IPR033227">
    <property type="entry name" value="CAPS"/>
</dbReference>
<dbReference type="PANTHER" id="PTHR12166:SF8">
    <property type="entry name" value="CALCIUM-DEPENDENT SECRETION ACTIVATOR"/>
    <property type="match status" value="1"/>
</dbReference>
<name>A0A5B7JHZ1_PORTR</name>
<organism evidence="1 2">
    <name type="scientific">Portunus trituberculatus</name>
    <name type="common">Swimming crab</name>
    <name type="synonym">Neptunus trituberculatus</name>
    <dbReference type="NCBI Taxonomy" id="210409"/>
    <lineage>
        <taxon>Eukaryota</taxon>
        <taxon>Metazoa</taxon>
        <taxon>Ecdysozoa</taxon>
        <taxon>Arthropoda</taxon>
        <taxon>Crustacea</taxon>
        <taxon>Multicrustacea</taxon>
        <taxon>Malacostraca</taxon>
        <taxon>Eumalacostraca</taxon>
        <taxon>Eucarida</taxon>
        <taxon>Decapoda</taxon>
        <taxon>Pleocyemata</taxon>
        <taxon>Brachyura</taxon>
        <taxon>Eubrachyura</taxon>
        <taxon>Portunoidea</taxon>
        <taxon>Portunidae</taxon>
        <taxon>Portuninae</taxon>
        <taxon>Portunus</taxon>
    </lineage>
</organism>
<dbReference type="AlphaFoldDB" id="A0A5B7JHZ1"/>
<proteinExistence type="predicted"/>